<feature type="compositionally biased region" description="Basic residues" evidence="1">
    <location>
        <begin position="16"/>
        <end position="28"/>
    </location>
</feature>
<feature type="non-terminal residue" evidence="2">
    <location>
        <position position="1"/>
    </location>
</feature>
<evidence type="ECO:0000313" key="3">
    <source>
        <dbReference type="Proteomes" id="UP000709295"/>
    </source>
</evidence>
<dbReference type="AlphaFoldDB" id="A0A8J5IQM5"/>
<keyword evidence="3" id="KW-1185">Reference proteome</keyword>
<dbReference type="Proteomes" id="UP000709295">
    <property type="component" value="Unassembled WGS sequence"/>
</dbReference>
<proteinExistence type="predicted"/>
<sequence length="114" mass="12691">SSSESQSGSLVLSKSAKSRGRPQVRKKQGHAEKKQRVERGKKNAAKLVQCTLAPVPSVRNIVNVLDNDYTYEDVKRVLPNFSVRPVPKTKKRWLGYTPAVRAIRCPVCVSKTVC</sequence>
<dbReference type="EMBL" id="JAENGY010002645">
    <property type="protein sequence ID" value="KAG6943627.1"/>
    <property type="molecule type" value="Genomic_DNA"/>
</dbReference>
<protein>
    <submittedName>
        <fullName evidence="2">Uncharacterized protein</fullName>
    </submittedName>
</protein>
<comment type="caution">
    <text evidence="2">The sequence shown here is derived from an EMBL/GenBank/DDBJ whole genome shotgun (WGS) entry which is preliminary data.</text>
</comment>
<organism evidence="2 3">
    <name type="scientific">Phytophthora aleatoria</name>
    <dbReference type="NCBI Taxonomy" id="2496075"/>
    <lineage>
        <taxon>Eukaryota</taxon>
        <taxon>Sar</taxon>
        <taxon>Stramenopiles</taxon>
        <taxon>Oomycota</taxon>
        <taxon>Peronosporomycetes</taxon>
        <taxon>Peronosporales</taxon>
        <taxon>Peronosporaceae</taxon>
        <taxon>Phytophthora</taxon>
    </lineage>
</organism>
<feature type="compositionally biased region" description="Basic and acidic residues" evidence="1">
    <location>
        <begin position="29"/>
        <end position="41"/>
    </location>
</feature>
<evidence type="ECO:0000313" key="2">
    <source>
        <dbReference type="EMBL" id="KAG6943627.1"/>
    </source>
</evidence>
<accession>A0A8J5IQM5</accession>
<feature type="compositionally biased region" description="Low complexity" evidence="1">
    <location>
        <begin position="1"/>
        <end position="15"/>
    </location>
</feature>
<name>A0A8J5IQM5_9STRA</name>
<feature type="region of interest" description="Disordered" evidence="1">
    <location>
        <begin position="1"/>
        <end position="42"/>
    </location>
</feature>
<reference evidence="2" key="1">
    <citation type="submission" date="2021-01" db="EMBL/GenBank/DDBJ databases">
        <title>Phytophthora aleatoria, a newly-described species from Pinus radiata is distinct from Phytophthora cactorum isolates based on comparative genomics.</title>
        <authorList>
            <person name="Mcdougal R."/>
            <person name="Panda P."/>
            <person name="Williams N."/>
            <person name="Studholme D.J."/>
        </authorList>
    </citation>
    <scope>NUCLEOTIDE SEQUENCE</scope>
    <source>
        <strain evidence="2">NZFS 4037</strain>
    </source>
</reference>
<evidence type="ECO:0000256" key="1">
    <source>
        <dbReference type="SAM" id="MobiDB-lite"/>
    </source>
</evidence>
<gene>
    <name evidence="2" type="ORF">JG688_00017515</name>
</gene>